<keyword evidence="2" id="KW-0808">Transferase</keyword>
<comment type="caution">
    <text evidence="2">The sequence shown here is derived from an EMBL/GenBank/DDBJ whole genome shotgun (WGS) entry which is preliminary data.</text>
</comment>
<dbReference type="InterPro" id="IPR022353">
    <property type="entry name" value="Insulin_CS"/>
</dbReference>
<keyword evidence="2" id="KW-0418">Kinase</keyword>
<dbReference type="GO" id="GO:0016301">
    <property type="term" value="F:kinase activity"/>
    <property type="evidence" value="ECO:0007669"/>
    <property type="project" value="UniProtKB-KW"/>
</dbReference>
<dbReference type="AlphaFoldDB" id="A0A1D3D5F1"/>
<feature type="compositionally biased region" description="Low complexity" evidence="1">
    <location>
        <begin position="39"/>
        <end position="48"/>
    </location>
</feature>
<evidence type="ECO:0000313" key="2">
    <source>
        <dbReference type="EMBL" id="OEH78665.1"/>
    </source>
</evidence>
<keyword evidence="3" id="KW-1185">Reference proteome</keyword>
<feature type="compositionally biased region" description="Basic residues" evidence="1">
    <location>
        <begin position="78"/>
        <end position="87"/>
    </location>
</feature>
<protein>
    <submittedName>
        <fullName evidence="2">Cyclin-dependent kinase</fullName>
    </submittedName>
</protein>
<evidence type="ECO:0000313" key="3">
    <source>
        <dbReference type="Proteomes" id="UP000095192"/>
    </source>
</evidence>
<feature type="region of interest" description="Disordered" evidence="1">
    <location>
        <begin position="36"/>
        <end position="92"/>
    </location>
</feature>
<feature type="region of interest" description="Disordered" evidence="1">
    <location>
        <begin position="156"/>
        <end position="192"/>
    </location>
</feature>
<dbReference type="Proteomes" id="UP000095192">
    <property type="component" value="Unassembled WGS sequence"/>
</dbReference>
<sequence length="441" mass="47571">MKASAARKRQQEEPAFPLPPFSAQCLPIQCGFHKGKISGAPQPEAQAGPPLPADKGASYLAESPWGRLHTESKTCLSPKKRKSHWRSRQLTASKTAAAGKADDFLRWAPLKARCSSSTKGRSRRCSAAAAASLVQNIGICCSSGCETETLQSTCASGRDEPIAGSASPRAYARKRQPETARRREQQEAATSEAVIMPPYDASCTLLHPTPCMTQSDAPQREEEQKEEACCRLWSPVQRQRQRGLAAAASLETLAAATPHGSDPATSYTGDAHEKLSGAPFSDTAPECRANMDGFAAADASRSAYLREELLHRAEGRYTAVFVPVDRHLAEQVNGDFVVSDISRYPVKSTPCGELRELILRRPQQTEDSKATDAPLLSDEVSEDSDDSDLDERVEAMGTAATEPRSPTTRQQELGQLLKHLAQIAKTATDQQSGKAMVAAAL</sequence>
<name>A0A1D3D5F1_9EIME</name>
<dbReference type="VEuPathDB" id="ToxoDB:cyc_06642"/>
<proteinExistence type="predicted"/>
<feature type="compositionally biased region" description="Basic and acidic residues" evidence="1">
    <location>
        <begin position="175"/>
        <end position="186"/>
    </location>
</feature>
<feature type="region of interest" description="Disordered" evidence="1">
    <location>
        <begin position="362"/>
        <end position="414"/>
    </location>
</feature>
<evidence type="ECO:0000256" key="1">
    <source>
        <dbReference type="SAM" id="MobiDB-lite"/>
    </source>
</evidence>
<gene>
    <name evidence="2" type="ORF">cyc_06642</name>
</gene>
<organism evidence="2 3">
    <name type="scientific">Cyclospora cayetanensis</name>
    <dbReference type="NCBI Taxonomy" id="88456"/>
    <lineage>
        <taxon>Eukaryota</taxon>
        <taxon>Sar</taxon>
        <taxon>Alveolata</taxon>
        <taxon>Apicomplexa</taxon>
        <taxon>Conoidasida</taxon>
        <taxon>Coccidia</taxon>
        <taxon>Eucoccidiorida</taxon>
        <taxon>Eimeriorina</taxon>
        <taxon>Eimeriidae</taxon>
        <taxon>Cyclospora</taxon>
    </lineage>
</organism>
<dbReference type="InParanoid" id="A0A1D3D5F1"/>
<feature type="compositionally biased region" description="Polar residues" evidence="1">
    <location>
        <begin position="404"/>
        <end position="413"/>
    </location>
</feature>
<reference evidence="2 3" key="1">
    <citation type="journal article" date="2016" name="BMC Genomics">
        <title>Comparative genomics reveals Cyclospora cayetanensis possesses coccidia-like metabolism and invasion components but unique surface antigens.</title>
        <authorList>
            <person name="Liu S."/>
            <person name="Wang L."/>
            <person name="Zheng H."/>
            <person name="Xu Z."/>
            <person name="Roellig D.M."/>
            <person name="Li N."/>
            <person name="Frace M.A."/>
            <person name="Tang K."/>
            <person name="Arrowood M.J."/>
            <person name="Moss D.M."/>
            <person name="Zhang L."/>
            <person name="Feng Y."/>
            <person name="Xiao L."/>
        </authorList>
    </citation>
    <scope>NUCLEOTIDE SEQUENCE [LARGE SCALE GENOMIC DNA]</scope>
    <source>
        <strain evidence="2 3">CHN_HEN01</strain>
    </source>
</reference>
<feature type="region of interest" description="Disordered" evidence="1">
    <location>
        <begin position="1"/>
        <end position="21"/>
    </location>
</feature>
<accession>A0A1D3D5F1</accession>
<feature type="compositionally biased region" description="Acidic residues" evidence="1">
    <location>
        <begin position="379"/>
        <end position="391"/>
    </location>
</feature>
<dbReference type="PROSITE" id="PS00262">
    <property type="entry name" value="INSULIN"/>
    <property type="match status" value="1"/>
</dbReference>
<dbReference type="EMBL" id="JROU02000656">
    <property type="protein sequence ID" value="OEH78665.1"/>
    <property type="molecule type" value="Genomic_DNA"/>
</dbReference>
<dbReference type="VEuPathDB" id="ToxoDB:LOC34622761"/>